<dbReference type="SMART" id="SM00331">
    <property type="entry name" value="PP2C_SIG"/>
    <property type="match status" value="1"/>
</dbReference>
<keyword evidence="3" id="KW-1185">Reference proteome</keyword>
<dbReference type="InterPro" id="IPR015655">
    <property type="entry name" value="PP2C"/>
</dbReference>
<dbReference type="PANTHER" id="PTHR47992">
    <property type="entry name" value="PROTEIN PHOSPHATASE"/>
    <property type="match status" value="1"/>
</dbReference>
<dbReference type="RefSeq" id="WP_209947338.1">
    <property type="nucleotide sequence ID" value="NZ_JAGGJU010000011.1"/>
</dbReference>
<organism evidence="2 3">
    <name type="scientific">Rhizobium halophytocola</name>
    <dbReference type="NCBI Taxonomy" id="735519"/>
    <lineage>
        <taxon>Bacteria</taxon>
        <taxon>Pseudomonadati</taxon>
        <taxon>Pseudomonadota</taxon>
        <taxon>Alphaproteobacteria</taxon>
        <taxon>Hyphomicrobiales</taxon>
        <taxon>Rhizobiaceae</taxon>
        <taxon>Rhizobium/Agrobacterium group</taxon>
        <taxon>Rhizobium</taxon>
    </lineage>
</organism>
<dbReference type="InterPro" id="IPR001932">
    <property type="entry name" value="PPM-type_phosphatase-like_dom"/>
</dbReference>
<evidence type="ECO:0000259" key="1">
    <source>
        <dbReference type="PROSITE" id="PS51746"/>
    </source>
</evidence>
<evidence type="ECO:0000313" key="3">
    <source>
        <dbReference type="Proteomes" id="UP000759443"/>
    </source>
</evidence>
<dbReference type="SUPFAM" id="SSF81606">
    <property type="entry name" value="PP2C-like"/>
    <property type="match status" value="1"/>
</dbReference>
<proteinExistence type="predicted"/>
<comment type="caution">
    <text evidence="2">The sequence shown here is derived from an EMBL/GenBank/DDBJ whole genome shotgun (WGS) entry which is preliminary data.</text>
</comment>
<reference evidence="2 3" key="1">
    <citation type="submission" date="2021-03" db="EMBL/GenBank/DDBJ databases">
        <title>Genomic Encyclopedia of Type Strains, Phase IV (KMG-IV): sequencing the most valuable type-strain genomes for metagenomic binning, comparative biology and taxonomic classification.</title>
        <authorList>
            <person name="Goeker M."/>
        </authorList>
    </citation>
    <scope>NUCLEOTIDE SEQUENCE [LARGE SCALE GENOMIC DNA]</scope>
    <source>
        <strain evidence="2 3">DSM 21600</strain>
    </source>
</reference>
<sequence>MTPSSITARKRHSACTHVGLVRKMNEDSILVRPELDLWAVSDGMGGHAGGDYASQAVVDALARLSPDLQPAEVMHEARNALQAAHLQIATETARRGAGMIGATVVLLVLADEHFMCLWAGDSRLYRLRDGAIEMISTDHSVVGELVEQGYISWEEAETHPRANEITRAVGVGDDLEIDKRRGTIQPGDRFLLCSDGLSRYAGADVLHRLLSERPIETVADDLLQVALAGEASDNISVIVVDV</sequence>
<dbReference type="CDD" id="cd00143">
    <property type="entry name" value="PP2Cc"/>
    <property type="match status" value="1"/>
</dbReference>
<dbReference type="InterPro" id="IPR036457">
    <property type="entry name" value="PPM-type-like_dom_sf"/>
</dbReference>
<protein>
    <submittedName>
        <fullName evidence="2">Serine/threonine protein phosphatase PrpC</fullName>
    </submittedName>
</protein>
<gene>
    <name evidence="2" type="ORF">J2Z17_003956</name>
</gene>
<dbReference type="SMART" id="SM00332">
    <property type="entry name" value="PP2Cc"/>
    <property type="match status" value="1"/>
</dbReference>
<name>A0ABS4E3K9_9HYPH</name>
<evidence type="ECO:0000313" key="2">
    <source>
        <dbReference type="EMBL" id="MBP1852499.1"/>
    </source>
</evidence>
<feature type="domain" description="PPM-type phosphatase" evidence="1">
    <location>
        <begin position="11"/>
        <end position="242"/>
    </location>
</feature>
<dbReference type="Proteomes" id="UP000759443">
    <property type="component" value="Unassembled WGS sequence"/>
</dbReference>
<dbReference type="PROSITE" id="PS51746">
    <property type="entry name" value="PPM_2"/>
    <property type="match status" value="1"/>
</dbReference>
<dbReference type="Pfam" id="PF13672">
    <property type="entry name" value="PP2C_2"/>
    <property type="match status" value="1"/>
</dbReference>
<dbReference type="EMBL" id="JAGGJU010000011">
    <property type="protein sequence ID" value="MBP1852499.1"/>
    <property type="molecule type" value="Genomic_DNA"/>
</dbReference>
<accession>A0ABS4E3K9</accession>
<dbReference type="Gene3D" id="3.60.40.10">
    <property type="entry name" value="PPM-type phosphatase domain"/>
    <property type="match status" value="1"/>
</dbReference>